<keyword evidence="1" id="KW-0472">Membrane</keyword>
<feature type="transmembrane region" description="Helical" evidence="1">
    <location>
        <begin position="310"/>
        <end position="329"/>
    </location>
</feature>
<protein>
    <recommendedName>
        <fullName evidence="2">Methyltransferase type 11 domain-containing protein</fullName>
    </recommendedName>
</protein>
<dbReference type="GO" id="GO:0016758">
    <property type="term" value="F:hexosyltransferase activity"/>
    <property type="evidence" value="ECO:0007669"/>
    <property type="project" value="InterPro"/>
</dbReference>
<feature type="transmembrane region" description="Helical" evidence="1">
    <location>
        <begin position="341"/>
        <end position="361"/>
    </location>
</feature>
<name>A0A2A8D358_9BACT</name>
<feature type="transmembrane region" description="Helical" evidence="1">
    <location>
        <begin position="219"/>
        <end position="239"/>
    </location>
</feature>
<evidence type="ECO:0000259" key="2">
    <source>
        <dbReference type="Pfam" id="PF08241"/>
    </source>
</evidence>
<keyword evidence="4" id="KW-1185">Reference proteome</keyword>
<dbReference type="InterPro" id="IPR013216">
    <property type="entry name" value="Methyltransf_11"/>
</dbReference>
<feature type="transmembrane region" description="Helical" evidence="1">
    <location>
        <begin position="251"/>
        <end position="271"/>
    </location>
</feature>
<dbReference type="GO" id="GO:0008757">
    <property type="term" value="F:S-adenosylmethionine-dependent methyltransferase activity"/>
    <property type="evidence" value="ECO:0007669"/>
    <property type="project" value="InterPro"/>
</dbReference>
<dbReference type="Pfam" id="PF26314">
    <property type="entry name" value="MptA_B_family"/>
    <property type="match status" value="1"/>
</dbReference>
<evidence type="ECO:0000313" key="3">
    <source>
        <dbReference type="EMBL" id="PEN15078.1"/>
    </source>
</evidence>
<organism evidence="3 4">
    <name type="scientific">Longibacter salinarum</name>
    <dbReference type="NCBI Taxonomy" id="1850348"/>
    <lineage>
        <taxon>Bacteria</taxon>
        <taxon>Pseudomonadati</taxon>
        <taxon>Rhodothermota</taxon>
        <taxon>Rhodothermia</taxon>
        <taxon>Rhodothermales</taxon>
        <taxon>Salisaetaceae</taxon>
        <taxon>Longibacter</taxon>
    </lineage>
</organism>
<feature type="transmembrane region" description="Helical" evidence="1">
    <location>
        <begin position="196"/>
        <end position="213"/>
    </location>
</feature>
<dbReference type="EMBL" id="PDEQ01000001">
    <property type="protein sequence ID" value="PEN15078.1"/>
    <property type="molecule type" value="Genomic_DNA"/>
</dbReference>
<proteinExistence type="predicted"/>
<dbReference type="AlphaFoldDB" id="A0A2A8D358"/>
<keyword evidence="1" id="KW-0812">Transmembrane</keyword>
<feature type="transmembrane region" description="Helical" evidence="1">
    <location>
        <begin position="47"/>
        <end position="65"/>
    </location>
</feature>
<feature type="transmembrane region" description="Helical" evidence="1">
    <location>
        <begin position="403"/>
        <end position="420"/>
    </location>
</feature>
<accession>A0A2A8D358</accession>
<dbReference type="SUPFAM" id="SSF53335">
    <property type="entry name" value="S-adenosyl-L-methionine-dependent methyltransferases"/>
    <property type="match status" value="1"/>
</dbReference>
<feature type="transmembrane region" description="Helical" evidence="1">
    <location>
        <begin position="153"/>
        <end position="175"/>
    </location>
</feature>
<dbReference type="InterPro" id="IPR029063">
    <property type="entry name" value="SAM-dependent_MTases_sf"/>
</dbReference>
<evidence type="ECO:0000256" key="1">
    <source>
        <dbReference type="SAM" id="Phobius"/>
    </source>
</evidence>
<dbReference type="Gene3D" id="3.40.50.150">
    <property type="entry name" value="Vaccinia Virus protein VP39"/>
    <property type="match status" value="1"/>
</dbReference>
<reference evidence="3 4" key="1">
    <citation type="submission" date="2017-10" db="EMBL/GenBank/DDBJ databases">
        <title>Draft genome of Longibacter Salinarum.</title>
        <authorList>
            <person name="Goh K.M."/>
            <person name="Shamsir M.S."/>
            <person name="Lim S.W."/>
        </authorList>
    </citation>
    <scope>NUCLEOTIDE SEQUENCE [LARGE SCALE GENOMIC DNA]</scope>
    <source>
        <strain evidence="3 4">KCTC 52045</strain>
    </source>
</reference>
<dbReference type="Pfam" id="PF08241">
    <property type="entry name" value="Methyltransf_11"/>
    <property type="match status" value="1"/>
</dbReference>
<keyword evidence="1" id="KW-1133">Transmembrane helix</keyword>
<sequence>MAVPVWLGLIGVAVCAPIPEARGLFVAIAIATTAGTVWLWKRNQLTTSHVLVGAIVARIAFLPLTPGLTDDTFRYIWDGWLQLEGINPYRFVPSDAVKSADVGGWLAQNDLVERLNSPSFYSVYPPISQMVFAAGAWVDSIFGGPGSWKQSFYTIKILFATLEVGALLLLSRLVTARRLILYAWSPLVVLETAGQGHTEAALVFFLVAAVWAVRTSRPAIASCAVVGATLVKLYPVFLFPLLLRRFGWKRLVPGVAVGSVLCAPYVAWYVLPNVMSSLDLYVQLFEFFAGPYLGAKQILLNLTGIDYSKTLGPIFSTLFLATLPVIYAVDARRHLDFRTAALWILGGFLVFSTTVHPWYLLAVLPLVVFDRTGAQRGVMPVWGWIWLSAAALGTYTFYVGGPYWVWVVAGWSGAAGLWIWQAKADISSIFDHLLQSLQIRRAAAKANRVRPWLSAGDGSHHGGRWKLLDLGAGEGYVGRILQRGDMIRSGESGIPWDVQLCDVIDLNRTELPHDTYDGVRLPYEENAFDATILYFVLHHCEHAEAVLREALRVTSGRVIVVESVVTNPVQHRFLEAADRFVNRLRSNGEMTLQEEHLSFRSTDEWKNVARRCGASVEHCETSTGIVHPQALLVLEPMEEGLPVA</sequence>
<feature type="transmembrane region" description="Helical" evidence="1">
    <location>
        <begin position="25"/>
        <end position="40"/>
    </location>
</feature>
<gene>
    <name evidence="3" type="ORF">CRI94_01970</name>
</gene>
<feature type="transmembrane region" description="Helical" evidence="1">
    <location>
        <begin position="381"/>
        <end position="398"/>
    </location>
</feature>
<evidence type="ECO:0000313" key="4">
    <source>
        <dbReference type="Proteomes" id="UP000220102"/>
    </source>
</evidence>
<dbReference type="GO" id="GO:0005886">
    <property type="term" value="C:plasma membrane"/>
    <property type="evidence" value="ECO:0007669"/>
    <property type="project" value="UniProtKB-SubCell"/>
</dbReference>
<feature type="domain" description="Methyltransferase type 11" evidence="2">
    <location>
        <begin position="515"/>
        <end position="554"/>
    </location>
</feature>
<dbReference type="Proteomes" id="UP000220102">
    <property type="component" value="Unassembled WGS sequence"/>
</dbReference>
<comment type="caution">
    <text evidence="3">The sequence shown here is derived from an EMBL/GenBank/DDBJ whole genome shotgun (WGS) entry which is preliminary data.</text>
</comment>